<reference evidence="1" key="1">
    <citation type="submission" date="2019-08" db="EMBL/GenBank/DDBJ databases">
        <authorList>
            <person name="Kucharzyk K."/>
            <person name="Murdoch R.W."/>
            <person name="Higgins S."/>
            <person name="Loffler F."/>
        </authorList>
    </citation>
    <scope>NUCLEOTIDE SEQUENCE</scope>
</reference>
<gene>
    <name evidence="1" type="ORF">SDC9_108456</name>
</gene>
<evidence type="ECO:0000313" key="1">
    <source>
        <dbReference type="EMBL" id="MPM61596.1"/>
    </source>
</evidence>
<comment type="caution">
    <text evidence="1">The sequence shown here is derived from an EMBL/GenBank/DDBJ whole genome shotgun (WGS) entry which is preliminary data.</text>
</comment>
<protein>
    <submittedName>
        <fullName evidence="1">Uncharacterized protein</fullName>
    </submittedName>
</protein>
<dbReference type="AlphaFoldDB" id="A0A645B967"/>
<name>A0A645B967_9ZZZZ</name>
<accession>A0A645B967</accession>
<dbReference type="EMBL" id="VSSQ01018429">
    <property type="protein sequence ID" value="MPM61596.1"/>
    <property type="molecule type" value="Genomic_DNA"/>
</dbReference>
<proteinExistence type="predicted"/>
<organism evidence="1">
    <name type="scientific">bioreactor metagenome</name>
    <dbReference type="NCBI Taxonomy" id="1076179"/>
    <lineage>
        <taxon>unclassified sequences</taxon>
        <taxon>metagenomes</taxon>
        <taxon>ecological metagenomes</taxon>
    </lineage>
</organism>
<sequence>MVDAYGCGENRRFVIVQVGNLRANGVQQLRCGKVKLLEQHFRLVTELANA</sequence>